<dbReference type="AlphaFoldDB" id="A0A1I8G8D5"/>
<evidence type="ECO:0000256" key="9">
    <source>
        <dbReference type="SAM" id="MobiDB-lite"/>
    </source>
</evidence>
<keyword evidence="2 8" id="KW-0808">Transferase</keyword>
<evidence type="ECO:0000256" key="1">
    <source>
        <dbReference type="ARBA" id="ARBA00007374"/>
    </source>
</evidence>
<keyword evidence="3" id="KW-0547">Nucleotide-binding</keyword>
<sequence>EPVSVDSRRPVVGIPKQTKFDQRPRHRILDSSRVESSLMECRRQMLAQRAECRSRRPAAATETLPLFELFHCCCSGVRRRHSHHGHSCHRNLRQLRNQRNGSRQKQSEDVEKDRCSSLGERISGVGGEGVGGGGCCSSIGGFSDVNNQESDNTDDICAVCGLCGGQWRRWRPLPLGLASYAHQVGGHGLLCGEKARILSDGRGILFKPVQREPKGWQEVDFYRVASRCPGEPLIRTSGRLPAALLGAVPPLKYWQVLHRHGGPAAGSPTALRDGLQDGRPVLPRLRAMYAHREKLGFIITGFKVFPPGKKARYYSIMHGRSLNEEGVFAKGFLPFLEPAGSSSRICRVATEIVRQLEQLRAWFTEQRIYLFYASSLLIAYESAPTQADELGVVVRMVDFAHATPAAAATAAAMATAAAPDENYLLGLGRLIDYFRRAVAESAALPPG</sequence>
<keyword evidence="4 8" id="KW-0418">Kinase</keyword>
<comment type="catalytic activity">
    <reaction evidence="7">
        <text>1D-myo-inositol 1,3,4,6-tetrakisphosphate + ATP = 1D-myo-inositol 1,3,4,5,6-pentakisphosphate + ADP + H(+)</text>
        <dbReference type="Rhea" id="RHEA:12717"/>
        <dbReference type="ChEBI" id="CHEBI:15378"/>
        <dbReference type="ChEBI" id="CHEBI:30616"/>
        <dbReference type="ChEBI" id="CHEBI:57660"/>
        <dbReference type="ChEBI" id="CHEBI:57733"/>
        <dbReference type="ChEBI" id="CHEBI:456216"/>
        <dbReference type="EC" id="2.7.1.140"/>
    </reaction>
</comment>
<feature type="compositionally biased region" description="Basic residues" evidence="9">
    <location>
        <begin position="81"/>
        <end position="93"/>
    </location>
</feature>
<keyword evidence="5" id="KW-0067">ATP-binding</keyword>
<evidence type="ECO:0000256" key="7">
    <source>
        <dbReference type="ARBA" id="ARBA00036525"/>
    </source>
</evidence>
<dbReference type="SUPFAM" id="SSF56104">
    <property type="entry name" value="SAICAR synthase-like"/>
    <property type="match status" value="1"/>
</dbReference>
<name>A0A1I8G8D5_9PLAT</name>
<dbReference type="InterPro" id="IPR038286">
    <property type="entry name" value="IPK_sf"/>
</dbReference>
<dbReference type="Proteomes" id="UP000095280">
    <property type="component" value="Unplaced"/>
</dbReference>
<dbReference type="EC" id="2.7.-.-" evidence="8"/>
<reference evidence="11" key="1">
    <citation type="submission" date="2016-11" db="UniProtKB">
        <authorList>
            <consortium name="WormBaseParasite"/>
        </authorList>
    </citation>
    <scope>IDENTIFICATION</scope>
</reference>
<comment type="catalytic activity">
    <reaction evidence="6">
        <text>1D-myo-inositol 1,4,5-trisphosphate + 2 ATP = 1D-myo-inositol 1,3,4,5,6-pentakisphosphate + 2 ADP + 2 H(+)</text>
        <dbReference type="Rhea" id="RHEA:32359"/>
        <dbReference type="ChEBI" id="CHEBI:15378"/>
        <dbReference type="ChEBI" id="CHEBI:30616"/>
        <dbReference type="ChEBI" id="CHEBI:57733"/>
        <dbReference type="ChEBI" id="CHEBI:203600"/>
        <dbReference type="ChEBI" id="CHEBI:456216"/>
        <dbReference type="EC" id="2.7.1.151"/>
    </reaction>
</comment>
<evidence type="ECO:0000256" key="4">
    <source>
        <dbReference type="ARBA" id="ARBA00022777"/>
    </source>
</evidence>
<dbReference type="GO" id="GO:0005737">
    <property type="term" value="C:cytoplasm"/>
    <property type="evidence" value="ECO:0007669"/>
    <property type="project" value="TreeGrafter"/>
</dbReference>
<dbReference type="GO" id="GO:0005634">
    <property type="term" value="C:nucleus"/>
    <property type="evidence" value="ECO:0007669"/>
    <property type="project" value="TreeGrafter"/>
</dbReference>
<dbReference type="PANTHER" id="PTHR12400">
    <property type="entry name" value="INOSITOL POLYPHOSPHATE KINASE"/>
    <property type="match status" value="1"/>
</dbReference>
<dbReference type="GO" id="GO:0008440">
    <property type="term" value="F:inositol-1,4,5-trisphosphate 3-kinase activity"/>
    <property type="evidence" value="ECO:0007669"/>
    <property type="project" value="TreeGrafter"/>
</dbReference>
<evidence type="ECO:0000313" key="11">
    <source>
        <dbReference type="WBParaSite" id="maker-uti_cns_0001033-snap-gene-0.4-mRNA-1"/>
    </source>
</evidence>
<evidence type="ECO:0000313" key="10">
    <source>
        <dbReference type="Proteomes" id="UP000095280"/>
    </source>
</evidence>
<dbReference type="InterPro" id="IPR005522">
    <property type="entry name" value="IPK"/>
</dbReference>
<dbReference type="Pfam" id="PF03770">
    <property type="entry name" value="IPK"/>
    <property type="match status" value="1"/>
</dbReference>
<evidence type="ECO:0000256" key="8">
    <source>
        <dbReference type="RuleBase" id="RU363090"/>
    </source>
</evidence>
<evidence type="ECO:0000256" key="2">
    <source>
        <dbReference type="ARBA" id="ARBA00022679"/>
    </source>
</evidence>
<dbReference type="PANTHER" id="PTHR12400:SF51">
    <property type="entry name" value="INOSITOL POLYPHOSPHATE MULTIKINASE"/>
    <property type="match status" value="1"/>
</dbReference>
<accession>A0A1I8G8D5</accession>
<feature type="region of interest" description="Disordered" evidence="9">
    <location>
        <begin position="81"/>
        <end position="115"/>
    </location>
</feature>
<organism evidence="10 11">
    <name type="scientific">Macrostomum lignano</name>
    <dbReference type="NCBI Taxonomy" id="282301"/>
    <lineage>
        <taxon>Eukaryota</taxon>
        <taxon>Metazoa</taxon>
        <taxon>Spiralia</taxon>
        <taxon>Lophotrochozoa</taxon>
        <taxon>Platyhelminthes</taxon>
        <taxon>Rhabditophora</taxon>
        <taxon>Macrostomorpha</taxon>
        <taxon>Macrostomida</taxon>
        <taxon>Macrostomidae</taxon>
        <taxon>Macrostomum</taxon>
    </lineage>
</organism>
<dbReference type="GO" id="GO:0005524">
    <property type="term" value="F:ATP binding"/>
    <property type="evidence" value="ECO:0007669"/>
    <property type="project" value="UniProtKB-KW"/>
</dbReference>
<dbReference type="WBParaSite" id="maker-uti_cns_0001033-snap-gene-0.4-mRNA-1">
    <property type="protein sequence ID" value="maker-uti_cns_0001033-snap-gene-0.4-mRNA-1"/>
    <property type="gene ID" value="maker-uti_cns_0001033-snap-gene-0.4"/>
</dbReference>
<dbReference type="GO" id="GO:0047326">
    <property type="term" value="F:inositol-1,3,4,6-tetrakisphosphate 5-kinase activity"/>
    <property type="evidence" value="ECO:0007669"/>
    <property type="project" value="RHEA"/>
</dbReference>
<proteinExistence type="inferred from homology"/>
<evidence type="ECO:0000256" key="3">
    <source>
        <dbReference type="ARBA" id="ARBA00022741"/>
    </source>
</evidence>
<evidence type="ECO:0000256" key="6">
    <source>
        <dbReference type="ARBA" id="ARBA00036164"/>
    </source>
</evidence>
<dbReference type="Gene3D" id="3.30.470.160">
    <property type="entry name" value="Inositol polyphosphate kinase"/>
    <property type="match status" value="1"/>
</dbReference>
<feature type="compositionally biased region" description="Basic and acidic residues" evidence="9">
    <location>
        <begin position="105"/>
        <end position="115"/>
    </location>
</feature>
<evidence type="ECO:0000256" key="5">
    <source>
        <dbReference type="ARBA" id="ARBA00022840"/>
    </source>
</evidence>
<keyword evidence="10" id="KW-1185">Reference proteome</keyword>
<protein>
    <recommendedName>
        <fullName evidence="8">Kinase</fullName>
        <ecNumber evidence="8">2.7.-.-</ecNumber>
    </recommendedName>
</protein>
<comment type="similarity">
    <text evidence="1 8">Belongs to the inositol phosphokinase (IPK) family.</text>
</comment>
<dbReference type="GO" id="GO:0032958">
    <property type="term" value="P:inositol phosphate biosynthetic process"/>
    <property type="evidence" value="ECO:0007669"/>
    <property type="project" value="InterPro"/>
</dbReference>